<accession>A0A9P8T843</accession>
<gene>
    <name evidence="4" type="ORF">OGAPHI_001617</name>
</gene>
<feature type="compositionally biased region" description="Acidic residues" evidence="2">
    <location>
        <begin position="406"/>
        <end position="419"/>
    </location>
</feature>
<dbReference type="InterPro" id="IPR041808">
    <property type="entry name" value="Cue3_CUE"/>
</dbReference>
<proteinExistence type="predicted"/>
<keyword evidence="1" id="KW-0833">Ubl conjugation pathway</keyword>
<dbReference type="Proteomes" id="UP000769157">
    <property type="component" value="Unassembled WGS sequence"/>
</dbReference>
<reference evidence="4" key="2">
    <citation type="submission" date="2021-01" db="EMBL/GenBank/DDBJ databases">
        <authorList>
            <person name="Schikora-Tamarit M.A."/>
        </authorList>
    </citation>
    <scope>NUCLEOTIDE SEQUENCE</scope>
    <source>
        <strain evidence="4">CBS6075</strain>
    </source>
</reference>
<feature type="domain" description="CUE" evidence="3">
    <location>
        <begin position="313"/>
        <end position="355"/>
    </location>
</feature>
<dbReference type="OrthoDB" id="5577209at2759"/>
<organism evidence="4 5">
    <name type="scientific">Ogataea philodendri</name>
    <dbReference type="NCBI Taxonomy" id="1378263"/>
    <lineage>
        <taxon>Eukaryota</taxon>
        <taxon>Fungi</taxon>
        <taxon>Dikarya</taxon>
        <taxon>Ascomycota</taxon>
        <taxon>Saccharomycotina</taxon>
        <taxon>Pichiomycetes</taxon>
        <taxon>Pichiales</taxon>
        <taxon>Pichiaceae</taxon>
        <taxon>Ogataea</taxon>
    </lineage>
</organism>
<sequence length="575" mass="66538">MDQLNIPIVAFPPFKLRSSLIDKDPVIWQHLLESYIELFRKLIIISTTKGVKLSTKSQQQLTTFMKVYLAETSEESTKIFSLGAINPEIVKNQKTLKLIVFQFIKTYNLVNLKLSGDSVWDFCKVYLRLAYENSNVNQSVINVSLVRSLVQGTVKSRLNSKSDDVSLIKSLQDYLKLRVGNAKFNRIDLETLSMLLGQKIRRSGSNKQRVFAGKAQQDNFSERFVNVYWVELIEELYNKGDSLHSQQCFEILLVSLVSLTTAKVVRLVNDLKVGSRAAFVKQYPLTSRIVLSSRFQDMNPDLRKELFKQKDNFDQHKIQSLLDVFPQLTEGQCKTLLKKYHTVEQAMNKVLEGEVVEEYKDKSARKPQAQKDVQFGKKQFSMKMDTATEQRFKKKTLENALRLLYESDEDEPDDTYDDQELTKGAKSSEKNEDYEEDEEFPESTNGNREKDDSMETLELKLLQIFKSNPEVFDRSSRYSNYRGQLKKETGWTDEQLEGWARMLERQPRRFKLLEEKLLDTGGSLNGTLSRTKYQQPKEPDTPDSSRSSSRPRHGHSGGRNNRKTGHDRKMAKQFN</sequence>
<evidence type="ECO:0000256" key="1">
    <source>
        <dbReference type="ARBA" id="ARBA00022786"/>
    </source>
</evidence>
<feature type="compositionally biased region" description="Polar residues" evidence="2">
    <location>
        <begin position="525"/>
        <end position="534"/>
    </location>
</feature>
<dbReference type="AlphaFoldDB" id="A0A9P8T843"/>
<dbReference type="CDD" id="cd14373">
    <property type="entry name" value="CUE_Cue3p_like"/>
    <property type="match status" value="1"/>
</dbReference>
<comment type="caution">
    <text evidence="4">The sequence shown here is derived from an EMBL/GenBank/DDBJ whole genome shotgun (WGS) entry which is preliminary data.</text>
</comment>
<keyword evidence="5" id="KW-1185">Reference proteome</keyword>
<name>A0A9P8T843_9ASCO</name>
<feature type="region of interest" description="Disordered" evidence="2">
    <location>
        <begin position="520"/>
        <end position="575"/>
    </location>
</feature>
<feature type="compositionally biased region" description="Basic residues" evidence="2">
    <location>
        <begin position="549"/>
        <end position="575"/>
    </location>
</feature>
<evidence type="ECO:0000259" key="3">
    <source>
        <dbReference type="PROSITE" id="PS51140"/>
    </source>
</evidence>
<evidence type="ECO:0000256" key="2">
    <source>
        <dbReference type="SAM" id="MobiDB-lite"/>
    </source>
</evidence>
<feature type="compositionally biased region" description="Basic and acidic residues" evidence="2">
    <location>
        <begin position="420"/>
        <end position="431"/>
    </location>
</feature>
<protein>
    <recommendedName>
        <fullName evidence="3">CUE domain-containing protein</fullName>
    </recommendedName>
</protein>
<dbReference type="GO" id="GO:0043130">
    <property type="term" value="F:ubiquitin binding"/>
    <property type="evidence" value="ECO:0007669"/>
    <property type="project" value="InterPro"/>
</dbReference>
<dbReference type="EMBL" id="JAEUBE010000137">
    <property type="protein sequence ID" value="KAH3669496.1"/>
    <property type="molecule type" value="Genomic_DNA"/>
</dbReference>
<evidence type="ECO:0000313" key="4">
    <source>
        <dbReference type="EMBL" id="KAH3669496.1"/>
    </source>
</evidence>
<feature type="compositionally biased region" description="Acidic residues" evidence="2">
    <location>
        <begin position="432"/>
        <end position="441"/>
    </location>
</feature>
<evidence type="ECO:0000313" key="5">
    <source>
        <dbReference type="Proteomes" id="UP000769157"/>
    </source>
</evidence>
<dbReference type="GeneID" id="70233585"/>
<dbReference type="InterPro" id="IPR003892">
    <property type="entry name" value="CUE"/>
</dbReference>
<feature type="region of interest" description="Disordered" evidence="2">
    <location>
        <begin position="404"/>
        <end position="453"/>
    </location>
</feature>
<reference evidence="4" key="1">
    <citation type="journal article" date="2021" name="Open Biol.">
        <title>Shared evolutionary footprints suggest mitochondrial oxidative damage underlies multiple complex I losses in fungi.</title>
        <authorList>
            <person name="Schikora-Tamarit M.A."/>
            <person name="Marcet-Houben M."/>
            <person name="Nosek J."/>
            <person name="Gabaldon T."/>
        </authorList>
    </citation>
    <scope>NUCLEOTIDE SEQUENCE</scope>
    <source>
        <strain evidence="4">CBS6075</strain>
    </source>
</reference>
<dbReference type="RefSeq" id="XP_046063759.1">
    <property type="nucleotide sequence ID" value="XM_046202398.1"/>
</dbReference>
<dbReference type="PROSITE" id="PS51140">
    <property type="entry name" value="CUE"/>
    <property type="match status" value="1"/>
</dbReference>